<name>A0A4R5USP8_9BACT</name>
<evidence type="ECO:0000313" key="1">
    <source>
        <dbReference type="EMBL" id="TDK42051.1"/>
    </source>
</evidence>
<protein>
    <submittedName>
        <fullName evidence="1">Uncharacterized protein</fullName>
    </submittedName>
</protein>
<dbReference type="RefSeq" id="WP_133392073.1">
    <property type="nucleotide sequence ID" value="NZ_SMUW01000037.1"/>
</dbReference>
<evidence type="ECO:0000313" key="2">
    <source>
        <dbReference type="Proteomes" id="UP000295438"/>
    </source>
</evidence>
<dbReference type="Pfam" id="PF19781">
    <property type="entry name" value="DUF6266"/>
    <property type="match status" value="1"/>
</dbReference>
<dbReference type="InterPro" id="IPR046233">
    <property type="entry name" value="DUF6266"/>
</dbReference>
<dbReference type="AlphaFoldDB" id="A0A4R5USP8"/>
<organism evidence="1 2">
    <name type="scientific">Algoriphagus formosus</name>
    <dbReference type="NCBI Taxonomy" id="2007308"/>
    <lineage>
        <taxon>Bacteria</taxon>
        <taxon>Pseudomonadati</taxon>
        <taxon>Bacteroidota</taxon>
        <taxon>Cytophagia</taxon>
        <taxon>Cytophagales</taxon>
        <taxon>Cyclobacteriaceae</taxon>
        <taxon>Algoriphagus</taxon>
    </lineage>
</organism>
<gene>
    <name evidence="1" type="ORF">E1898_18945</name>
</gene>
<comment type="caution">
    <text evidence="1">The sequence shown here is derived from an EMBL/GenBank/DDBJ whole genome shotgun (WGS) entry which is preliminary data.</text>
</comment>
<dbReference type="Proteomes" id="UP000295438">
    <property type="component" value="Unassembled WGS sequence"/>
</dbReference>
<reference evidence="1 2" key="1">
    <citation type="submission" date="2019-03" db="EMBL/GenBank/DDBJ databases">
        <title>Algoriphagus aquimaris sp. nov., isolated form marine sediment in Pohang, Korea.</title>
        <authorList>
            <person name="Kim J."/>
            <person name="Yoon S.-H."/>
            <person name="Lee S.-S."/>
        </authorList>
    </citation>
    <scope>NUCLEOTIDE SEQUENCE [LARGE SCALE GENOMIC DNA]</scope>
    <source>
        <strain evidence="1 2">F21</strain>
    </source>
</reference>
<dbReference type="EMBL" id="SMUW01000037">
    <property type="protein sequence ID" value="TDK42051.1"/>
    <property type="molecule type" value="Genomic_DNA"/>
</dbReference>
<proteinExistence type="predicted"/>
<sequence length="216" mass="24878">MANIDVPLLSFLKGKLGSLVIYQVNGKTVVRKKPSKKRVYKPSKHQLFNQMAFREVQRLLMPLKEVLAFGYGPHLIGMQQGVHLAMSYAMKHAVRSEGGKVKLLPAQIQISLGDLPLPESIVFEKSIETGEISVSWEYVKSWGTARDSDFTWIVAYHIPSGKYREFRAKSFRSKKSQKIKLPTLFMEKGSLFFFSFYRSSWDQKLRFSNSYCWEVP</sequence>
<accession>A0A4R5USP8</accession>
<keyword evidence="2" id="KW-1185">Reference proteome</keyword>